<dbReference type="RefSeq" id="WP_003142849.1">
    <property type="nucleotide sequence ID" value="NZ_UFSK01000001.1"/>
</dbReference>
<evidence type="ECO:0000313" key="3">
    <source>
        <dbReference type="Proteomes" id="UP000066986"/>
    </source>
</evidence>
<reference evidence="2 3" key="1">
    <citation type="journal article" date="2016" name="Genome Announc.">
        <title>Complete Genome Sequences of Aerococcus christensenii CCUG 28831T, Aerococcus sanguinicola CCUG 43001T, Aerococcus urinae CCUG 36881T, Aerococcus urinaeequi CCUG 28094T, Aerococcus urinaehominis CCUG 42038 BT, and Aerococcus viridans CCUG 4311T.</title>
        <authorList>
            <person name="Carkaci D."/>
            <person name="Dargis R."/>
            <person name="Nielsen X.C."/>
            <person name="Skovgaard O."/>
            <person name="Fuursted K."/>
            <person name="Christensen J.J."/>
        </authorList>
    </citation>
    <scope>NUCLEOTIDE SEQUENCE [LARGE SCALE GENOMIC DNA]</scope>
    <source>
        <strain evidence="2 3">CCUG4311</strain>
    </source>
</reference>
<dbReference type="InterPro" id="IPR018689">
    <property type="entry name" value="Imm33_dom"/>
</dbReference>
<proteinExistence type="predicted"/>
<accession>A0AAU8U1S3</accession>
<dbReference type="KEGG" id="avs:AWM76_00455"/>
<feature type="domain" description="Immunity protein Imm33" evidence="1">
    <location>
        <begin position="33"/>
        <end position="114"/>
    </location>
</feature>
<dbReference type="Proteomes" id="UP000066986">
    <property type="component" value="Chromosome"/>
</dbReference>
<reference evidence="3" key="2">
    <citation type="submission" date="2016-01" db="EMBL/GenBank/DDBJ databases">
        <title>Six Aerococcus type strain genome sequencing and assembly using PacBio and Illumina Hiseq.</title>
        <authorList>
            <person name="Carkaci D."/>
            <person name="Dargis R."/>
            <person name="Nielsen X.C."/>
            <person name="Skovgaard O."/>
            <person name="Fuursted K."/>
            <person name="Christensen J.J."/>
        </authorList>
    </citation>
    <scope>NUCLEOTIDE SEQUENCE [LARGE SCALE GENOMIC DNA]</scope>
    <source>
        <strain evidence="3">CCUG4311</strain>
    </source>
</reference>
<dbReference type="AlphaFoldDB" id="A0AAU8U1S3"/>
<dbReference type="EMBL" id="CP014164">
    <property type="protein sequence ID" value="AMC00149.1"/>
    <property type="molecule type" value="Genomic_DNA"/>
</dbReference>
<dbReference type="Pfam" id="PF09951">
    <property type="entry name" value="Imm33"/>
    <property type="match status" value="1"/>
</dbReference>
<evidence type="ECO:0000313" key="2">
    <source>
        <dbReference type="EMBL" id="AMC00149.1"/>
    </source>
</evidence>
<name>A0AAU8U1S3_9LACT</name>
<organism evidence="2 3">
    <name type="scientific">Aerococcus viridans</name>
    <dbReference type="NCBI Taxonomy" id="1377"/>
    <lineage>
        <taxon>Bacteria</taxon>
        <taxon>Bacillati</taxon>
        <taxon>Bacillota</taxon>
        <taxon>Bacilli</taxon>
        <taxon>Lactobacillales</taxon>
        <taxon>Aerococcaceae</taxon>
        <taxon>Aerococcus</taxon>
    </lineage>
</organism>
<gene>
    <name evidence="2" type="ORF">AWM76_00455</name>
</gene>
<sequence>MDKDKSVQQQHLIYNNMRRINMTKQLIPNGGNCLASVALLEGKQPLLWAFREKSLMPSDSGWRFFAVTDTQTEIMDGKSVLLVDINKIAELEPTVAGIYWYPEGADFQLASKDGSKYFVYNDTFERVVPATNYKDLPRSSKAFVQHFKEAKETLTTNAMAESLQLTAEKVDMLKLLDLMHTSDAGNLSDIEIFLNTGLLLGFVDMRNKALHMTLSDGQLDDIVGTMMDYFNLNREKAVAYVYHYANLKHDGTAVAEQQLTMYGGKMYEWLKVDDFHAIKNEYANLVMHHRKAKMV</sequence>
<evidence type="ECO:0000259" key="1">
    <source>
        <dbReference type="Pfam" id="PF09951"/>
    </source>
</evidence>
<protein>
    <recommendedName>
        <fullName evidence="1">Immunity protein Imm33 domain-containing protein</fullName>
    </recommendedName>
</protein>